<proteinExistence type="predicted"/>
<feature type="chain" id="PRO_5008102413" evidence="1">
    <location>
        <begin position="28"/>
        <end position="459"/>
    </location>
</feature>
<keyword evidence="3" id="KW-1185">Reference proteome</keyword>
<feature type="signal peptide" evidence="1">
    <location>
        <begin position="1"/>
        <end position="27"/>
    </location>
</feature>
<dbReference type="EMBL" id="LSBJ02000001">
    <property type="protein sequence ID" value="OAQ73546.1"/>
    <property type="molecule type" value="Genomic_DNA"/>
</dbReference>
<evidence type="ECO:0000313" key="3">
    <source>
        <dbReference type="Proteomes" id="UP000078397"/>
    </source>
</evidence>
<evidence type="ECO:0000313" key="2">
    <source>
        <dbReference type="EMBL" id="OAQ73546.1"/>
    </source>
</evidence>
<protein>
    <submittedName>
        <fullName evidence="2">Uncharacterized protein</fullName>
    </submittedName>
</protein>
<dbReference type="InterPro" id="IPR012901">
    <property type="entry name" value="CARME"/>
</dbReference>
<keyword evidence="1" id="KW-0732">Signal</keyword>
<dbReference type="OrthoDB" id="978at2759"/>
<dbReference type="AlphaFoldDB" id="A0A179G6X8"/>
<dbReference type="SMART" id="SM01296">
    <property type="entry name" value="N2227"/>
    <property type="match status" value="1"/>
</dbReference>
<dbReference type="GO" id="GO:0008757">
    <property type="term" value="F:S-adenosylmethionine-dependent methyltransferase activity"/>
    <property type="evidence" value="ECO:0007669"/>
    <property type="project" value="InterPro"/>
</dbReference>
<name>A0A179G6X8_METCM</name>
<dbReference type="Proteomes" id="UP000078397">
    <property type="component" value="Unassembled WGS sequence"/>
</dbReference>
<dbReference type="STRING" id="1380566.A0A179G6X8"/>
<dbReference type="Pfam" id="PF07942">
    <property type="entry name" value="CARME"/>
    <property type="match status" value="1"/>
</dbReference>
<reference evidence="2 3" key="1">
    <citation type="journal article" date="2016" name="PLoS Pathog.">
        <title>Biosynthesis of antibiotic leucinostatins in bio-control fungus Purpureocillium lilacinum and their inhibition on phytophthora revealed by genome mining.</title>
        <authorList>
            <person name="Wang G."/>
            <person name="Liu Z."/>
            <person name="Lin R."/>
            <person name="Li E."/>
            <person name="Mao Z."/>
            <person name="Ling J."/>
            <person name="Yang Y."/>
            <person name="Yin W.B."/>
            <person name="Xie B."/>
        </authorList>
    </citation>
    <scope>NUCLEOTIDE SEQUENCE [LARGE SCALE GENOMIC DNA]</scope>
    <source>
        <strain evidence="2">170</strain>
    </source>
</reference>
<dbReference type="Gene3D" id="3.40.50.150">
    <property type="entry name" value="Vaccinia Virus protein VP39"/>
    <property type="match status" value="1"/>
</dbReference>
<dbReference type="PANTHER" id="PTHR12303:SF13">
    <property type="match status" value="1"/>
</dbReference>
<dbReference type="SUPFAM" id="SSF53335">
    <property type="entry name" value="S-adenosyl-L-methionine-dependent methyltransferases"/>
    <property type="match status" value="1"/>
</dbReference>
<sequence>MRTSLFRKVVFSPLVLGILGYPSSSLAAEGGKAEIVDSPKVTFEQQIQTAEATKNDVERERLLSTLSRDYGTWSPNHPRYRLLDALYGFSKYYELQRADIDRLRGLYKHVSRPQNVNNKDLDQQLLEKHLGYSSKFKQVEQKLATNQHVCDDIVQAALSFYNIGMKELQDHIREREAEGRHADKVSISQSLKHIVRDWTSEGLNERNTTFACLSNTLEQLYPDRNRLQEDVRILLPGAGLGRLGHEIGHLGGSSYYHGNSVAYSNSCTGFEVTVNEWSMYMNVIYRFLETQTTPLSQSVHPFVDGWSHHATGDNMNRAVRFPDVSFSPSRVVMVEGDFTTEFKHQSEHYDAVLTYFFIDTARNLMSYFDTIKDVLRKGGVWINLGPLLYGTRPFVQLSLEDILTVTEAMGFQFLETDAVCGTPTYSEQTVRSIEAVYSFDHMALTKNAYNAQFWVARKL</sequence>
<gene>
    <name evidence="2" type="ORF">VFPPC_01235</name>
</gene>
<evidence type="ECO:0000256" key="1">
    <source>
        <dbReference type="SAM" id="SignalP"/>
    </source>
</evidence>
<dbReference type="KEGG" id="pchm:VFPPC_01235"/>
<dbReference type="InterPro" id="IPR029063">
    <property type="entry name" value="SAM-dependent_MTases_sf"/>
</dbReference>
<dbReference type="PANTHER" id="PTHR12303">
    <property type="entry name" value="CARNOSINE N-METHYLTRANSFERASE"/>
    <property type="match status" value="1"/>
</dbReference>
<dbReference type="GeneID" id="28845092"/>
<comment type="caution">
    <text evidence="2">The sequence shown here is derived from an EMBL/GenBank/DDBJ whole genome shotgun (WGS) entry which is preliminary data.</text>
</comment>
<organism evidence="2 3">
    <name type="scientific">Pochonia chlamydosporia 170</name>
    <dbReference type="NCBI Taxonomy" id="1380566"/>
    <lineage>
        <taxon>Eukaryota</taxon>
        <taxon>Fungi</taxon>
        <taxon>Dikarya</taxon>
        <taxon>Ascomycota</taxon>
        <taxon>Pezizomycotina</taxon>
        <taxon>Sordariomycetes</taxon>
        <taxon>Hypocreomycetidae</taxon>
        <taxon>Hypocreales</taxon>
        <taxon>Clavicipitaceae</taxon>
        <taxon>Pochonia</taxon>
    </lineage>
</organism>
<dbReference type="RefSeq" id="XP_018149629.1">
    <property type="nucleotide sequence ID" value="XM_018281098.1"/>
</dbReference>
<accession>A0A179G6X8</accession>